<evidence type="ECO:0000256" key="1">
    <source>
        <dbReference type="ARBA" id="ARBA00022603"/>
    </source>
</evidence>
<reference evidence="4 5" key="1">
    <citation type="submission" date="2019-03" db="EMBL/GenBank/DDBJ databases">
        <title>Genomic Encyclopedia of Archaeal and Bacterial Type Strains, Phase II (KMG-II): from individual species to whole genera.</title>
        <authorList>
            <person name="Goeker M."/>
        </authorList>
    </citation>
    <scope>NUCLEOTIDE SEQUENCE [LARGE SCALE GENOMIC DNA]</scope>
    <source>
        <strain evidence="4 5">RL-C</strain>
    </source>
</reference>
<evidence type="ECO:0000256" key="2">
    <source>
        <dbReference type="ARBA" id="ARBA00022679"/>
    </source>
</evidence>
<gene>
    <name evidence="4" type="ORF">CLV25_11517</name>
</gene>
<dbReference type="SUPFAM" id="SSF53335">
    <property type="entry name" value="S-adenosyl-L-methionine-dependent methyltransferases"/>
    <property type="match status" value="1"/>
</dbReference>
<dbReference type="RefSeq" id="WP_131840105.1">
    <property type="nucleotide sequence ID" value="NZ_SLWB01000015.1"/>
</dbReference>
<dbReference type="PIRSF" id="PIRSF000398">
    <property type="entry name" value="M_m6A_EcoRV"/>
    <property type="match status" value="1"/>
</dbReference>
<dbReference type="GO" id="GO:0009307">
    <property type="term" value="P:DNA restriction-modification system"/>
    <property type="evidence" value="ECO:0007669"/>
    <property type="project" value="InterPro"/>
</dbReference>
<keyword evidence="5" id="KW-1185">Reference proteome</keyword>
<name>A0A4R2E7P5_9BACT</name>
<organism evidence="4 5">
    <name type="scientific">Acetobacteroides hydrogenigenes</name>
    <dbReference type="NCBI Taxonomy" id="979970"/>
    <lineage>
        <taxon>Bacteria</taxon>
        <taxon>Pseudomonadati</taxon>
        <taxon>Bacteroidota</taxon>
        <taxon>Bacteroidia</taxon>
        <taxon>Bacteroidales</taxon>
        <taxon>Rikenellaceae</taxon>
        <taxon>Acetobacteroides</taxon>
    </lineage>
</organism>
<dbReference type="OrthoDB" id="9805629at2"/>
<dbReference type="GO" id="GO:0009007">
    <property type="term" value="F:site-specific DNA-methyltransferase (adenine-specific) activity"/>
    <property type="evidence" value="ECO:0007669"/>
    <property type="project" value="UniProtKB-EC"/>
</dbReference>
<dbReference type="Proteomes" id="UP000294830">
    <property type="component" value="Unassembled WGS sequence"/>
</dbReference>
<dbReference type="GO" id="GO:1904047">
    <property type="term" value="F:S-adenosyl-L-methionine binding"/>
    <property type="evidence" value="ECO:0007669"/>
    <property type="project" value="TreeGrafter"/>
</dbReference>
<keyword evidence="1 4" id="KW-0489">Methyltransferase</keyword>
<accession>A0A4R2E7P5</accession>
<comment type="caution">
    <text evidence="4">The sequence shown here is derived from an EMBL/GenBank/DDBJ whole genome shotgun (WGS) entry which is preliminary data.</text>
</comment>
<sequence length="270" mass="31297">MKTPISYYGGKQQLLQHILPIIPEHDLYVEPFFGGGAVYWAKEPAKCEVVNDVNMNIVNFYEVLKHSYFDLRKLVEATLHSRETYKKAMIIYDSPWLFPDNPVLRAWAFWVVTNQGFSCRIGTWGYDREKRARTIQNKIDAFQEELSDRMRYTQIECNEAHKVIESRDTESTFFYVDPPYIDSNQGHYGGYTHEHFKRDLDALSKVKGKFLLSSYPSEILDEYVAKNGWYSVSVDKALSAGNGSATPTRRRKTEMLTANYPITLKDSNNN</sequence>
<dbReference type="Gene3D" id="3.40.50.150">
    <property type="entry name" value="Vaccinia Virus protein VP39"/>
    <property type="match status" value="2"/>
</dbReference>
<protein>
    <submittedName>
        <fullName evidence="4">DNA adenine methylase</fullName>
    </submittedName>
</protein>
<dbReference type="InterPro" id="IPR029063">
    <property type="entry name" value="SAM-dependent_MTases_sf"/>
</dbReference>
<dbReference type="GO" id="GO:0032259">
    <property type="term" value="P:methylation"/>
    <property type="evidence" value="ECO:0007669"/>
    <property type="project" value="UniProtKB-KW"/>
</dbReference>
<dbReference type="GO" id="GO:0006298">
    <property type="term" value="P:mismatch repair"/>
    <property type="evidence" value="ECO:0007669"/>
    <property type="project" value="TreeGrafter"/>
</dbReference>
<dbReference type="GO" id="GO:0043565">
    <property type="term" value="F:sequence-specific DNA binding"/>
    <property type="evidence" value="ECO:0007669"/>
    <property type="project" value="TreeGrafter"/>
</dbReference>
<dbReference type="InterPro" id="IPR012263">
    <property type="entry name" value="M_m6A_EcoRV"/>
</dbReference>
<dbReference type="AlphaFoldDB" id="A0A4R2E7P5"/>
<proteinExistence type="predicted"/>
<evidence type="ECO:0000256" key="3">
    <source>
        <dbReference type="ARBA" id="ARBA00022691"/>
    </source>
</evidence>
<dbReference type="PANTHER" id="PTHR30481">
    <property type="entry name" value="DNA ADENINE METHYLASE"/>
    <property type="match status" value="1"/>
</dbReference>
<dbReference type="Pfam" id="PF02086">
    <property type="entry name" value="MethyltransfD12"/>
    <property type="match status" value="1"/>
</dbReference>
<keyword evidence="3" id="KW-0949">S-adenosyl-L-methionine</keyword>
<evidence type="ECO:0000313" key="4">
    <source>
        <dbReference type="EMBL" id="TCN63667.1"/>
    </source>
</evidence>
<evidence type="ECO:0000313" key="5">
    <source>
        <dbReference type="Proteomes" id="UP000294830"/>
    </source>
</evidence>
<dbReference type="InterPro" id="IPR012327">
    <property type="entry name" value="MeTrfase_D12"/>
</dbReference>
<dbReference type="PRINTS" id="PR00505">
    <property type="entry name" value="D12N6MTFRASE"/>
</dbReference>
<dbReference type="EMBL" id="SLWB01000015">
    <property type="protein sequence ID" value="TCN63667.1"/>
    <property type="molecule type" value="Genomic_DNA"/>
</dbReference>
<keyword evidence="2" id="KW-0808">Transferase</keyword>